<comment type="caution">
    <text evidence="1">The sequence shown here is derived from an EMBL/GenBank/DDBJ whole genome shotgun (WGS) entry which is preliminary data.</text>
</comment>
<dbReference type="Proteomes" id="UP000178870">
    <property type="component" value="Unassembled WGS sequence"/>
</dbReference>
<name>A0A1F7YWC6_9BACT</name>
<evidence type="ECO:0000313" key="1">
    <source>
        <dbReference type="EMBL" id="OGM31633.1"/>
    </source>
</evidence>
<accession>A0A1F7YWC6</accession>
<proteinExistence type="predicted"/>
<feature type="non-terminal residue" evidence="1">
    <location>
        <position position="1"/>
    </location>
</feature>
<dbReference type="EMBL" id="MGGP01000023">
    <property type="protein sequence ID" value="OGM31633.1"/>
    <property type="molecule type" value="Genomic_DNA"/>
</dbReference>
<gene>
    <name evidence="1" type="ORF">A2803_00545</name>
</gene>
<evidence type="ECO:0008006" key="3">
    <source>
        <dbReference type="Google" id="ProtNLM"/>
    </source>
</evidence>
<reference evidence="1 2" key="1">
    <citation type="journal article" date="2016" name="Nat. Commun.">
        <title>Thousands of microbial genomes shed light on interconnected biogeochemical processes in an aquifer system.</title>
        <authorList>
            <person name="Anantharaman K."/>
            <person name="Brown C.T."/>
            <person name="Hug L.A."/>
            <person name="Sharon I."/>
            <person name="Castelle C.J."/>
            <person name="Probst A.J."/>
            <person name="Thomas B.C."/>
            <person name="Singh A."/>
            <person name="Wilkins M.J."/>
            <person name="Karaoz U."/>
            <person name="Brodie E.L."/>
            <person name="Williams K.H."/>
            <person name="Hubbard S.S."/>
            <person name="Banfield J.F."/>
        </authorList>
    </citation>
    <scope>NUCLEOTIDE SEQUENCE [LARGE SCALE GENOMIC DNA]</scope>
</reference>
<sequence length="61" mass="7161">EFEAARSLYEKGNFKKSLEKFKHLSKNYPDDAPTKMYLERIPELIKTPPESWDGVYHATSK</sequence>
<dbReference type="AlphaFoldDB" id="A0A1F7YWC6"/>
<organism evidence="1 2">
    <name type="scientific">Candidatus Woesebacteria bacterium RIFCSPHIGHO2_01_FULL_44_21</name>
    <dbReference type="NCBI Taxonomy" id="1802503"/>
    <lineage>
        <taxon>Bacteria</taxon>
        <taxon>Candidatus Woeseibacteriota</taxon>
    </lineage>
</organism>
<protein>
    <recommendedName>
        <fullName evidence="3">Outer membrane lipoprotein BamD-like domain-containing protein</fullName>
    </recommendedName>
</protein>
<evidence type="ECO:0000313" key="2">
    <source>
        <dbReference type="Proteomes" id="UP000178870"/>
    </source>
</evidence>